<feature type="signal peptide" evidence="1">
    <location>
        <begin position="1"/>
        <end position="22"/>
    </location>
</feature>
<evidence type="ECO:0000256" key="1">
    <source>
        <dbReference type="SAM" id="SignalP"/>
    </source>
</evidence>
<name>A0A7K1T8N4_9BACT</name>
<feature type="chain" id="PRO_5029671149" evidence="1">
    <location>
        <begin position="23"/>
        <end position="144"/>
    </location>
</feature>
<evidence type="ECO:0000313" key="2">
    <source>
        <dbReference type="EMBL" id="MVN74769.1"/>
    </source>
</evidence>
<dbReference type="AlphaFoldDB" id="A0A7K1T8N4"/>
<evidence type="ECO:0000313" key="3">
    <source>
        <dbReference type="Proteomes" id="UP000441336"/>
    </source>
</evidence>
<protein>
    <submittedName>
        <fullName evidence="2">Uncharacterized protein</fullName>
    </submittedName>
</protein>
<dbReference type="EMBL" id="WQKZ01000001">
    <property type="protein sequence ID" value="MVN74769.1"/>
    <property type="molecule type" value="Genomic_DNA"/>
</dbReference>
<organism evidence="2 3">
    <name type="scientific">Hymenobacter ginkgonis</name>
    <dbReference type="NCBI Taxonomy" id="2682976"/>
    <lineage>
        <taxon>Bacteria</taxon>
        <taxon>Pseudomonadati</taxon>
        <taxon>Bacteroidota</taxon>
        <taxon>Cytophagia</taxon>
        <taxon>Cytophagales</taxon>
        <taxon>Hymenobacteraceae</taxon>
        <taxon>Hymenobacter</taxon>
    </lineage>
</organism>
<gene>
    <name evidence="2" type="ORF">GO988_00350</name>
</gene>
<comment type="caution">
    <text evidence="2">The sequence shown here is derived from an EMBL/GenBank/DDBJ whole genome shotgun (WGS) entry which is preliminary data.</text>
</comment>
<sequence length="144" mass="15871">MLKSITAICLSLFMLVSSLIPQNDVEELGKLPALFRHYRYHAQPAQGGLSLGQFLVQHYAAGAASGTDSWHLGSVAKIKRQPEEHDSLPLQGQHNVPPLVYLVPTVRLALTPSRLQWVTKARPRLAQLRYADAHGPALLQPPRA</sequence>
<keyword evidence="1" id="KW-0732">Signal</keyword>
<reference evidence="2 3" key="1">
    <citation type="submission" date="2019-12" db="EMBL/GenBank/DDBJ databases">
        <title>Hymenobacter sp. HMF4947 Genome sequencing and assembly.</title>
        <authorList>
            <person name="Kang H."/>
            <person name="Cha I."/>
            <person name="Kim H."/>
            <person name="Joh K."/>
        </authorList>
    </citation>
    <scope>NUCLEOTIDE SEQUENCE [LARGE SCALE GENOMIC DNA]</scope>
    <source>
        <strain evidence="2 3">HMF4947</strain>
    </source>
</reference>
<dbReference type="Proteomes" id="UP000441336">
    <property type="component" value="Unassembled WGS sequence"/>
</dbReference>
<dbReference type="RefSeq" id="WP_157561555.1">
    <property type="nucleotide sequence ID" value="NZ_WQKZ01000001.1"/>
</dbReference>
<keyword evidence="3" id="KW-1185">Reference proteome</keyword>
<proteinExistence type="predicted"/>
<accession>A0A7K1T8N4</accession>